<gene>
    <name evidence="2" type="ORF">O6P33_05670</name>
</gene>
<dbReference type="Proteomes" id="UP001212189">
    <property type="component" value="Chromosome"/>
</dbReference>
<reference evidence="2 3" key="1">
    <citation type="submission" date="2022-12" db="EMBL/GenBank/DDBJ databases">
        <title>Coexistence and Characterization of a Novel Tigecycline Resistance gene tet(X) variant and blaNDM-1 in a Pseudomonas caeni Isolate of Chicken Origin.</title>
        <authorList>
            <person name="Lu X."/>
            <person name="Zhang L."/>
            <person name="Li R."/>
            <person name="Wang Z."/>
        </authorList>
    </citation>
    <scope>NUCLEOTIDE SEQUENCE [LARGE SCALE GENOMIC DNA]</scope>
    <source>
        <strain evidence="2 3">CE14</strain>
    </source>
</reference>
<feature type="transmembrane region" description="Helical" evidence="1">
    <location>
        <begin position="6"/>
        <end position="25"/>
    </location>
</feature>
<dbReference type="KEGG" id="dce:O6P33_05670"/>
<keyword evidence="1" id="KW-0472">Membrane</keyword>
<protein>
    <submittedName>
        <fullName evidence="2">Uncharacterized protein</fullName>
    </submittedName>
</protein>
<proteinExistence type="predicted"/>
<dbReference type="RefSeq" id="WP_269819235.1">
    <property type="nucleotide sequence ID" value="NZ_CP114976.1"/>
</dbReference>
<keyword evidence="1" id="KW-0812">Transmembrane</keyword>
<evidence type="ECO:0000256" key="1">
    <source>
        <dbReference type="SAM" id="Phobius"/>
    </source>
</evidence>
<sequence>MDNPLNVMTTLITIGLFCLAFGYNWRERSWGIALLMFGMLCMFGSIVYRVSLAIN</sequence>
<dbReference type="AlphaFoldDB" id="A0AAE9VRY3"/>
<feature type="transmembrane region" description="Helical" evidence="1">
    <location>
        <begin position="32"/>
        <end position="54"/>
    </location>
</feature>
<name>A0AAE9VRY3_9GAMM</name>
<keyword evidence="3" id="KW-1185">Reference proteome</keyword>
<organism evidence="2 3">
    <name type="scientific">Denitrificimonas caeni</name>
    <dbReference type="NCBI Taxonomy" id="521720"/>
    <lineage>
        <taxon>Bacteria</taxon>
        <taxon>Pseudomonadati</taxon>
        <taxon>Pseudomonadota</taxon>
        <taxon>Gammaproteobacteria</taxon>
        <taxon>Pseudomonadales</taxon>
        <taxon>Pseudomonadaceae</taxon>
        <taxon>Denitrificimonas</taxon>
    </lineage>
</organism>
<accession>A0AAE9VRY3</accession>
<evidence type="ECO:0000313" key="2">
    <source>
        <dbReference type="EMBL" id="WBE26313.1"/>
    </source>
</evidence>
<dbReference type="EMBL" id="CP114976">
    <property type="protein sequence ID" value="WBE26313.1"/>
    <property type="molecule type" value="Genomic_DNA"/>
</dbReference>
<keyword evidence="1" id="KW-1133">Transmembrane helix</keyword>
<evidence type="ECO:0000313" key="3">
    <source>
        <dbReference type="Proteomes" id="UP001212189"/>
    </source>
</evidence>